<dbReference type="Proteomes" id="UP000001075">
    <property type="component" value="Unassembled WGS sequence"/>
</dbReference>
<evidence type="ECO:0000313" key="1">
    <source>
        <dbReference type="EMBL" id="EGW05935.1"/>
    </source>
</evidence>
<accession>G3H650</accession>
<proteinExistence type="predicted"/>
<dbReference type="InParanoid" id="G3H650"/>
<reference evidence="2" key="1">
    <citation type="journal article" date="2011" name="Nat. Biotechnol.">
        <title>The genomic sequence of the Chinese hamster ovary (CHO)-K1 cell line.</title>
        <authorList>
            <person name="Xu X."/>
            <person name="Nagarajan H."/>
            <person name="Lewis N.E."/>
            <person name="Pan S."/>
            <person name="Cai Z."/>
            <person name="Liu X."/>
            <person name="Chen W."/>
            <person name="Xie M."/>
            <person name="Wang W."/>
            <person name="Hammond S."/>
            <person name="Andersen M.R."/>
            <person name="Neff N."/>
            <person name="Passarelli B."/>
            <person name="Koh W."/>
            <person name="Fan H.C."/>
            <person name="Wang J."/>
            <person name="Gui Y."/>
            <person name="Lee K.H."/>
            <person name="Betenbaugh M.J."/>
            <person name="Quake S.R."/>
            <person name="Famili I."/>
            <person name="Palsson B.O."/>
            <person name="Wang J."/>
        </authorList>
    </citation>
    <scope>NUCLEOTIDE SEQUENCE [LARGE SCALE GENOMIC DNA]</scope>
    <source>
        <strain evidence="2">CHO K1 cell line</strain>
    </source>
</reference>
<dbReference type="EMBL" id="JH000170">
    <property type="protein sequence ID" value="EGW05935.1"/>
    <property type="molecule type" value="Genomic_DNA"/>
</dbReference>
<dbReference type="AlphaFoldDB" id="G3H650"/>
<organism evidence="1 2">
    <name type="scientific">Cricetulus griseus</name>
    <name type="common">Chinese hamster</name>
    <name type="synonym">Cricetulus barabensis griseus</name>
    <dbReference type="NCBI Taxonomy" id="10029"/>
    <lineage>
        <taxon>Eukaryota</taxon>
        <taxon>Metazoa</taxon>
        <taxon>Chordata</taxon>
        <taxon>Craniata</taxon>
        <taxon>Vertebrata</taxon>
        <taxon>Euteleostomi</taxon>
        <taxon>Mammalia</taxon>
        <taxon>Eutheria</taxon>
        <taxon>Euarchontoglires</taxon>
        <taxon>Glires</taxon>
        <taxon>Rodentia</taxon>
        <taxon>Myomorpha</taxon>
        <taxon>Muroidea</taxon>
        <taxon>Cricetidae</taxon>
        <taxon>Cricetinae</taxon>
        <taxon>Cricetulus</taxon>
    </lineage>
</organism>
<sequence>MLHKDLQHAPLRPLLLTLQRWVTNEDLSAPLQASSDAALASDLKVSLLLRSSFSTGIHLLPAPPGTQHCTNSLDTCSYGSEITEEQ</sequence>
<protein>
    <submittedName>
        <fullName evidence="1">Uncharacterized protein</fullName>
    </submittedName>
</protein>
<evidence type="ECO:0000313" key="2">
    <source>
        <dbReference type="Proteomes" id="UP000001075"/>
    </source>
</evidence>
<gene>
    <name evidence="1" type="ORF">I79_005801</name>
</gene>
<name>G3H650_CRIGR</name>